<accession>S4PVN0</accession>
<reference evidence="1" key="2">
    <citation type="submission" date="2013-05" db="EMBL/GenBank/DDBJ databases">
        <authorList>
            <person name="Carter J.-M."/>
            <person name="Baker S.C."/>
            <person name="Pink R."/>
            <person name="Carter D.R.F."/>
            <person name="Collins A."/>
            <person name="Tomlin J."/>
            <person name="Gibbs M."/>
            <person name="Breuker C.J."/>
        </authorList>
    </citation>
    <scope>NUCLEOTIDE SEQUENCE</scope>
    <source>
        <tissue evidence="1">Ovary</tissue>
    </source>
</reference>
<organism evidence="1">
    <name type="scientific">Pararge aegeria</name>
    <name type="common">speckled wood butterfly</name>
    <dbReference type="NCBI Taxonomy" id="116150"/>
    <lineage>
        <taxon>Eukaryota</taxon>
        <taxon>Metazoa</taxon>
        <taxon>Ecdysozoa</taxon>
        <taxon>Arthropoda</taxon>
        <taxon>Hexapoda</taxon>
        <taxon>Insecta</taxon>
        <taxon>Pterygota</taxon>
        <taxon>Neoptera</taxon>
        <taxon>Endopterygota</taxon>
        <taxon>Lepidoptera</taxon>
        <taxon>Glossata</taxon>
        <taxon>Ditrysia</taxon>
        <taxon>Papilionoidea</taxon>
        <taxon>Nymphalidae</taxon>
        <taxon>Satyrinae</taxon>
        <taxon>Satyrini</taxon>
        <taxon>Parargina</taxon>
        <taxon>Pararge</taxon>
    </lineage>
</organism>
<name>S4PVN0_9NEOP</name>
<dbReference type="AlphaFoldDB" id="S4PVN0"/>
<evidence type="ECO:0000313" key="1">
    <source>
        <dbReference type="EMBL" id="JAA84307.1"/>
    </source>
</evidence>
<reference evidence="1" key="1">
    <citation type="journal article" date="2013" name="BMC Genomics">
        <title>Unscrambling butterfly oogenesis.</title>
        <authorList>
            <person name="Carter J.M."/>
            <person name="Baker S.C."/>
            <person name="Pink R."/>
            <person name="Carter D.R."/>
            <person name="Collins A."/>
            <person name="Tomlin J."/>
            <person name="Gibbs M."/>
            <person name="Breuker C.J."/>
        </authorList>
    </citation>
    <scope>NUCLEOTIDE SEQUENCE</scope>
    <source>
        <tissue evidence="1">Ovary</tissue>
    </source>
</reference>
<protein>
    <submittedName>
        <fullName evidence="1">Uncharacterized protein</fullName>
    </submittedName>
</protein>
<sequence length="114" mass="12586">MVPFDAVPGVSVIVMFFRGTGLARLDLLIRLDDLGDASSSSIRSTSLSLILDRLREALEILVLFIVIRVCVFSGVVSEADLLLETVEFLERLDPFSEELLLVLTEMSGETGWEP</sequence>
<proteinExistence type="predicted"/>
<dbReference type="EMBL" id="GAIX01008253">
    <property type="protein sequence ID" value="JAA84307.1"/>
    <property type="molecule type" value="Transcribed_RNA"/>
</dbReference>